<proteinExistence type="inferred from homology"/>
<dbReference type="SUPFAM" id="SSF53850">
    <property type="entry name" value="Periplasmic binding protein-like II"/>
    <property type="match status" value="1"/>
</dbReference>
<dbReference type="OrthoDB" id="7624726at2"/>
<sequence length="294" mass="33033">MSGAAAALGCQQPTVSKRMRQLESRLGAQLIDRRADGIVLTQAGEAALDYVRTMQRSAQQLESRISGTDTASTGDVTLHASDGLSTYWLARHAPRFMRVNPGINLHMHRADAGIGPAPDLSITFTPDKDMDAPTSALGSMHYMPFASREFINTYGVPKSTHDLLNLRFLKLEQYDRGLALWENRNEVVDAYINYAFRTDVSSILLETIRHGGGIAMAPTYLAALYPDELVVLDYDVKQDVRFWLKYLPGSQRVGRTKCVGDWIAEIFDPKDYPWFREEFCHPGEFCEIEVIKPR</sequence>
<evidence type="ECO:0000313" key="6">
    <source>
        <dbReference type="EMBL" id="SDM17383.1"/>
    </source>
</evidence>
<dbReference type="GO" id="GO:0043565">
    <property type="term" value="F:sequence-specific DNA binding"/>
    <property type="evidence" value="ECO:0007669"/>
    <property type="project" value="TreeGrafter"/>
</dbReference>
<dbReference type="InterPro" id="IPR036388">
    <property type="entry name" value="WH-like_DNA-bd_sf"/>
</dbReference>
<name>A0A1G9R2D8_9PROT</name>
<dbReference type="PROSITE" id="PS50931">
    <property type="entry name" value="HTH_LYSR"/>
    <property type="match status" value="1"/>
</dbReference>
<dbReference type="GO" id="GO:0003700">
    <property type="term" value="F:DNA-binding transcription factor activity"/>
    <property type="evidence" value="ECO:0007669"/>
    <property type="project" value="InterPro"/>
</dbReference>
<dbReference type="EMBL" id="FNHG01000006">
    <property type="protein sequence ID" value="SDM17383.1"/>
    <property type="molecule type" value="Genomic_DNA"/>
</dbReference>
<evidence type="ECO:0000256" key="1">
    <source>
        <dbReference type="ARBA" id="ARBA00009437"/>
    </source>
</evidence>
<evidence type="ECO:0000256" key="2">
    <source>
        <dbReference type="ARBA" id="ARBA00023015"/>
    </source>
</evidence>
<comment type="similarity">
    <text evidence="1">Belongs to the LysR transcriptional regulatory family.</text>
</comment>
<dbReference type="InterPro" id="IPR058163">
    <property type="entry name" value="LysR-type_TF_proteobact-type"/>
</dbReference>
<dbReference type="Pfam" id="PF03466">
    <property type="entry name" value="LysR_substrate"/>
    <property type="match status" value="1"/>
</dbReference>
<keyword evidence="4" id="KW-0804">Transcription</keyword>
<evidence type="ECO:0000256" key="4">
    <source>
        <dbReference type="ARBA" id="ARBA00023163"/>
    </source>
</evidence>
<gene>
    <name evidence="6" type="ORF">SAMN04488568_10636</name>
</gene>
<keyword evidence="3 6" id="KW-0238">DNA-binding</keyword>
<dbReference type="PANTHER" id="PTHR30537:SF3">
    <property type="entry name" value="TRANSCRIPTIONAL REGULATORY PROTEIN"/>
    <property type="match status" value="1"/>
</dbReference>
<evidence type="ECO:0000313" key="7">
    <source>
        <dbReference type="Proteomes" id="UP000199759"/>
    </source>
</evidence>
<accession>A0A1G9R2D8</accession>
<keyword evidence="2" id="KW-0805">Transcription regulation</keyword>
<dbReference type="GO" id="GO:0006351">
    <property type="term" value="P:DNA-templated transcription"/>
    <property type="evidence" value="ECO:0007669"/>
    <property type="project" value="TreeGrafter"/>
</dbReference>
<reference evidence="6 7" key="1">
    <citation type="submission" date="2016-10" db="EMBL/GenBank/DDBJ databases">
        <authorList>
            <person name="de Groot N.N."/>
        </authorList>
    </citation>
    <scope>NUCLEOTIDE SEQUENCE [LARGE SCALE GENOMIC DNA]</scope>
    <source>
        <strain evidence="6 7">DSM 16077</strain>
    </source>
</reference>
<keyword evidence="7" id="KW-1185">Reference proteome</keyword>
<dbReference type="Gene3D" id="3.40.190.290">
    <property type="match status" value="1"/>
</dbReference>
<feature type="domain" description="HTH lysR-type" evidence="5">
    <location>
        <begin position="1"/>
        <end position="41"/>
    </location>
</feature>
<dbReference type="InterPro" id="IPR000847">
    <property type="entry name" value="LysR_HTH_N"/>
</dbReference>
<protein>
    <submittedName>
        <fullName evidence="6">DNA-binding transcriptional regulator, LysR family</fullName>
    </submittedName>
</protein>
<dbReference type="STRING" id="144026.SAMN04488568_10636"/>
<dbReference type="PANTHER" id="PTHR30537">
    <property type="entry name" value="HTH-TYPE TRANSCRIPTIONAL REGULATOR"/>
    <property type="match status" value="1"/>
</dbReference>
<dbReference type="AlphaFoldDB" id="A0A1G9R2D8"/>
<dbReference type="PRINTS" id="PR00039">
    <property type="entry name" value="HTHLYSR"/>
</dbReference>
<evidence type="ECO:0000259" key="5">
    <source>
        <dbReference type="PROSITE" id="PS50931"/>
    </source>
</evidence>
<dbReference type="Gene3D" id="1.10.10.10">
    <property type="entry name" value="Winged helix-like DNA-binding domain superfamily/Winged helix DNA-binding domain"/>
    <property type="match status" value="1"/>
</dbReference>
<dbReference type="InterPro" id="IPR005119">
    <property type="entry name" value="LysR_subst-bd"/>
</dbReference>
<dbReference type="Proteomes" id="UP000199759">
    <property type="component" value="Unassembled WGS sequence"/>
</dbReference>
<dbReference type="SUPFAM" id="SSF46785">
    <property type="entry name" value="Winged helix' DNA-binding domain"/>
    <property type="match status" value="1"/>
</dbReference>
<dbReference type="InterPro" id="IPR036390">
    <property type="entry name" value="WH_DNA-bd_sf"/>
</dbReference>
<evidence type="ECO:0000256" key="3">
    <source>
        <dbReference type="ARBA" id="ARBA00023125"/>
    </source>
</evidence>
<organism evidence="6 7">
    <name type="scientific">Maricaulis salignorans</name>
    <dbReference type="NCBI Taxonomy" id="144026"/>
    <lineage>
        <taxon>Bacteria</taxon>
        <taxon>Pseudomonadati</taxon>
        <taxon>Pseudomonadota</taxon>
        <taxon>Alphaproteobacteria</taxon>
        <taxon>Maricaulales</taxon>
        <taxon>Maricaulaceae</taxon>
        <taxon>Maricaulis</taxon>
    </lineage>
</organism>
<dbReference type="Pfam" id="PF00126">
    <property type="entry name" value="HTH_1"/>
    <property type="match status" value="1"/>
</dbReference>